<protein>
    <recommendedName>
        <fullName evidence="2">Methyltransferase domain-containing protein</fullName>
    </recommendedName>
</protein>
<reference evidence="1" key="1">
    <citation type="submission" date="2018-05" db="EMBL/GenBank/DDBJ databases">
        <authorList>
            <person name="Lanie J.A."/>
            <person name="Ng W.-L."/>
            <person name="Kazmierczak K.M."/>
            <person name="Andrzejewski T.M."/>
            <person name="Davidsen T.M."/>
            <person name="Wayne K.J."/>
            <person name="Tettelin H."/>
            <person name="Glass J.I."/>
            <person name="Rusch D."/>
            <person name="Podicherti R."/>
            <person name="Tsui H.-C.T."/>
            <person name="Winkler M.E."/>
        </authorList>
    </citation>
    <scope>NUCLEOTIDE SEQUENCE</scope>
</reference>
<organism evidence="1">
    <name type="scientific">marine metagenome</name>
    <dbReference type="NCBI Taxonomy" id="408172"/>
    <lineage>
        <taxon>unclassified sequences</taxon>
        <taxon>metagenomes</taxon>
        <taxon>ecological metagenomes</taxon>
    </lineage>
</organism>
<dbReference type="Pfam" id="PF01135">
    <property type="entry name" value="PCMT"/>
    <property type="match status" value="1"/>
</dbReference>
<evidence type="ECO:0008006" key="2">
    <source>
        <dbReference type="Google" id="ProtNLM"/>
    </source>
</evidence>
<name>A0A382K4L2_9ZZZZ</name>
<dbReference type="SUPFAM" id="SSF53335">
    <property type="entry name" value="S-adenosyl-L-methionine-dependent methyltransferases"/>
    <property type="match status" value="1"/>
</dbReference>
<accession>A0A382K4L2</accession>
<gene>
    <name evidence="1" type="ORF">METZ01_LOCUS271619</name>
</gene>
<dbReference type="InterPro" id="IPR029063">
    <property type="entry name" value="SAM-dependent_MTases_sf"/>
</dbReference>
<dbReference type="Gene3D" id="3.40.50.150">
    <property type="entry name" value="Vaccinia Virus protein VP39"/>
    <property type="match status" value="1"/>
</dbReference>
<proteinExistence type="predicted"/>
<evidence type="ECO:0000313" key="1">
    <source>
        <dbReference type="EMBL" id="SVC18765.1"/>
    </source>
</evidence>
<sequence length="116" mass="12706">MSLTAHDLPMKQFLLFAAIFVTDGLSPLLAQGLPPELPGRVPAPVMSYRGADWLERPERLEEELPDQMLEVLGLENGDVVADIGAGSGFHTRRIARLVAPRGTVYAVDIQPEMLEI</sequence>
<dbReference type="AlphaFoldDB" id="A0A382K4L2"/>
<dbReference type="EMBL" id="UINC01078062">
    <property type="protein sequence ID" value="SVC18765.1"/>
    <property type="molecule type" value="Genomic_DNA"/>
</dbReference>
<feature type="non-terminal residue" evidence="1">
    <location>
        <position position="116"/>
    </location>
</feature>